<keyword evidence="5" id="KW-0408">Iron</keyword>
<dbReference type="SUPFAM" id="SSF55124">
    <property type="entry name" value="Nitrite/Sulfite reductase N-terminal domain-like"/>
    <property type="match status" value="2"/>
</dbReference>
<sequence length="375" mass="38919">MQRARDDDVCPGALQTHHAADGELARIRLPGGMITAAQLDAVALAAIDFGSATLELTSRGNLQIRGLRDTGSAADLLSGAGLLPSHTHERVRNIVASPSSGRSGGLCDVRGLVVALDSAIQRDPHLRQLPGRFLFGLDDGRGDISGLGADAGIHALDESTMALLLAGHDTGVRLKPAEVVTTLVAIATRFAELRGSCWRVAELDDPSLVLGPLTPTSPAGKSWPESTRPPVGWIDQTAGLVTLGAAVPLGVLDAESARYLAAVDAPMAITPWRSVLLFDLDESTADVALRVLAPRGLIFDHNSPWLSVSACTGSPGCERSAADVRADAAAAVNDPAAPSGAHRHFVGCERACGSPPHGEVMVATGDGYRPRSTHP</sequence>
<dbReference type="InterPro" id="IPR012798">
    <property type="entry name" value="Cbl_synth_CobG-like"/>
</dbReference>
<dbReference type="Gene3D" id="3.30.413.10">
    <property type="entry name" value="Sulfite Reductase Hemoprotein, domain 1"/>
    <property type="match status" value="1"/>
</dbReference>
<dbReference type="EMBL" id="BPRH01002902">
    <property type="protein sequence ID" value="GJF19203.1"/>
    <property type="molecule type" value="Genomic_DNA"/>
</dbReference>
<dbReference type="Pfam" id="PF03460">
    <property type="entry name" value="NIR_SIR_ferr"/>
    <property type="match status" value="1"/>
</dbReference>
<evidence type="ECO:0000259" key="7">
    <source>
        <dbReference type="Pfam" id="PF03460"/>
    </source>
</evidence>
<comment type="caution">
    <text evidence="8">The sequence shown here is derived from an EMBL/GenBank/DDBJ whole genome shotgun (WGS) entry which is preliminary data.</text>
</comment>
<protein>
    <submittedName>
        <fullName evidence="8">Precorrin-3B synthase</fullName>
    </submittedName>
</protein>
<keyword evidence="9" id="KW-1185">Reference proteome</keyword>
<dbReference type="Gene3D" id="3.90.480.10">
    <property type="entry name" value="Sulfite Reductase Hemoprotein,Domain 2"/>
    <property type="match status" value="1"/>
</dbReference>
<evidence type="ECO:0000313" key="8">
    <source>
        <dbReference type="EMBL" id="GJF19203.1"/>
    </source>
</evidence>
<keyword evidence="3" id="KW-0479">Metal-binding</keyword>
<dbReference type="Proteomes" id="UP001060504">
    <property type="component" value="Unassembled WGS sequence"/>
</dbReference>
<dbReference type="InterPro" id="IPR051329">
    <property type="entry name" value="NIR_SIR_4Fe-4S"/>
</dbReference>
<dbReference type="InterPro" id="IPR005117">
    <property type="entry name" value="NiRdtase/SiRdtase_haem-b_fer"/>
</dbReference>
<evidence type="ECO:0000256" key="5">
    <source>
        <dbReference type="ARBA" id="ARBA00023004"/>
    </source>
</evidence>
<keyword evidence="2" id="KW-0349">Heme</keyword>
<reference evidence="8 9" key="1">
    <citation type="submission" date="2021-08" db="EMBL/GenBank/DDBJ databases">
        <title>Draft genome sequence of Mycolicibacterium sp. NGTWS1702 strain.</title>
        <authorList>
            <person name="Matsumoto M."/>
            <person name="Tang B.C.C."/>
            <person name="Machida Y."/>
            <person name="Matoyama H."/>
            <person name="Kishihara T."/>
            <person name="Sato S."/>
            <person name="Kondo I."/>
            <person name="Sano M."/>
            <person name="Kato G."/>
        </authorList>
    </citation>
    <scope>NUCLEOTIDE SEQUENCE [LARGE SCALE GENOMIC DNA]</scope>
    <source>
        <strain evidence="8 9">NGTWSNA01</strain>
    </source>
</reference>
<evidence type="ECO:0000256" key="6">
    <source>
        <dbReference type="ARBA" id="ARBA00023014"/>
    </source>
</evidence>
<dbReference type="InterPro" id="IPR045854">
    <property type="entry name" value="NO2/SO3_Rdtase_4Fe4S_sf"/>
</dbReference>
<dbReference type="PANTHER" id="PTHR32439:SF9">
    <property type="entry name" value="BLR3264 PROTEIN"/>
    <property type="match status" value="1"/>
</dbReference>
<keyword evidence="4" id="KW-0560">Oxidoreductase</keyword>
<feature type="domain" description="Nitrite/Sulfite reductase ferredoxin-like" evidence="7">
    <location>
        <begin position="24"/>
        <end position="69"/>
    </location>
</feature>
<evidence type="ECO:0000256" key="2">
    <source>
        <dbReference type="ARBA" id="ARBA00022617"/>
    </source>
</evidence>
<evidence type="ECO:0000313" key="9">
    <source>
        <dbReference type="Proteomes" id="UP001060504"/>
    </source>
</evidence>
<dbReference type="NCBIfam" id="TIGR02435">
    <property type="entry name" value="CobG"/>
    <property type="match status" value="1"/>
</dbReference>
<organism evidence="8 9">
    <name type="scientific">Mycolicibacterium cyprinidarum</name>
    <dbReference type="NCBI Taxonomy" id="2860311"/>
    <lineage>
        <taxon>Bacteria</taxon>
        <taxon>Bacillati</taxon>
        <taxon>Actinomycetota</taxon>
        <taxon>Actinomycetes</taxon>
        <taxon>Mycobacteriales</taxon>
        <taxon>Mycobacteriaceae</taxon>
        <taxon>Mycolicibacterium</taxon>
    </lineage>
</organism>
<evidence type="ECO:0000256" key="3">
    <source>
        <dbReference type="ARBA" id="ARBA00022723"/>
    </source>
</evidence>
<proteinExistence type="predicted"/>
<dbReference type="InterPro" id="IPR036136">
    <property type="entry name" value="Nit/Sulf_reduc_fer-like_dom_sf"/>
</dbReference>
<name>A0ABQ4VCA1_9MYCO</name>
<evidence type="ECO:0000256" key="4">
    <source>
        <dbReference type="ARBA" id="ARBA00023002"/>
    </source>
</evidence>
<gene>
    <name evidence="8" type="primary">cobG</name>
    <name evidence="8" type="ORF">NGTWS1702_27750</name>
</gene>
<dbReference type="PANTHER" id="PTHR32439">
    <property type="entry name" value="FERREDOXIN--NITRITE REDUCTASE, CHLOROPLASTIC"/>
    <property type="match status" value="1"/>
</dbReference>
<keyword evidence="1" id="KW-0004">4Fe-4S</keyword>
<evidence type="ECO:0000256" key="1">
    <source>
        <dbReference type="ARBA" id="ARBA00022485"/>
    </source>
</evidence>
<keyword evidence="6" id="KW-0411">Iron-sulfur</keyword>
<dbReference type="SUPFAM" id="SSF56014">
    <property type="entry name" value="Nitrite and sulphite reductase 4Fe-4S domain-like"/>
    <property type="match status" value="1"/>
</dbReference>
<accession>A0ABQ4VCA1</accession>